<feature type="domain" description="GFO/IDH/MocA-like oxidoreductase" evidence="4">
    <location>
        <begin position="128"/>
        <end position="242"/>
    </location>
</feature>
<dbReference type="InterPro" id="IPR000683">
    <property type="entry name" value="Gfo/Idh/MocA-like_OxRdtase_N"/>
</dbReference>
<dbReference type="PANTHER" id="PTHR22604">
    <property type="entry name" value="OXIDOREDUCTASES"/>
    <property type="match status" value="1"/>
</dbReference>
<dbReference type="InterPro" id="IPR036291">
    <property type="entry name" value="NAD(P)-bd_dom_sf"/>
</dbReference>
<comment type="similarity">
    <text evidence="1">Belongs to the Gfo/Idh/MocA family.</text>
</comment>
<feature type="domain" description="Gfo/Idh/MocA-like oxidoreductase N-terminal" evidence="3">
    <location>
        <begin position="5"/>
        <end position="117"/>
    </location>
</feature>
<dbReference type="RefSeq" id="WP_316265917.1">
    <property type="nucleotide sequence ID" value="NZ_AP027742.1"/>
</dbReference>
<dbReference type="SUPFAM" id="SSF51735">
    <property type="entry name" value="NAD(P)-binding Rossmann-fold domains"/>
    <property type="match status" value="1"/>
</dbReference>
<keyword evidence="6" id="KW-1185">Reference proteome</keyword>
<sequence length="323" mass="37079">MKKPFTWGIIGGGFISHQFAEGLKNLSDVRIGAVASASHTGSPISAERYYNDYEQLAEDEEIDAIYIGTIHPRHFENICLCLQKKKPVLCEKPIVMHASQMECLLELSEKSGTLLMEAMWSRFLPLYVYLKEKIKKGEFGKIEHMKISFGEKAEPSKKRLFSADLGGGALMDIGVYGINLAKWLLEEDPKKIQSWVRVNEEGVDLTTFCSMHFSDLCDVEMTVSIEKKLENSMWIMTDKGEYYIPYFWRPDTLFRFSPGQNFDMNRPCQKNVFEIKGNGYQYEAAAFQETVYKGELDNSTMPRKESLKVMKILDEIRENAIHL</sequence>
<accession>A0ABN6YTV2</accession>
<evidence type="ECO:0000313" key="5">
    <source>
        <dbReference type="EMBL" id="BDZ75860.1"/>
    </source>
</evidence>
<proteinExistence type="inferred from homology"/>
<evidence type="ECO:0000256" key="1">
    <source>
        <dbReference type="ARBA" id="ARBA00010928"/>
    </source>
</evidence>
<name>A0ABN6YTV2_9FIRM</name>
<keyword evidence="2" id="KW-0560">Oxidoreductase</keyword>
<evidence type="ECO:0000259" key="3">
    <source>
        <dbReference type="Pfam" id="PF01408"/>
    </source>
</evidence>
<dbReference type="Pfam" id="PF01408">
    <property type="entry name" value="GFO_IDH_MocA"/>
    <property type="match status" value="1"/>
</dbReference>
<organism evidence="5 6">
    <name type="scientific">Claveliimonas bilis</name>
    <dbReference type="NCBI Taxonomy" id="3028070"/>
    <lineage>
        <taxon>Bacteria</taxon>
        <taxon>Bacillati</taxon>
        <taxon>Bacillota</taxon>
        <taxon>Clostridia</taxon>
        <taxon>Lachnospirales</taxon>
        <taxon>Lachnospiraceae</taxon>
        <taxon>Claveliimonas</taxon>
    </lineage>
</organism>
<reference evidence="6" key="1">
    <citation type="journal article" date="2023" name="Int. J. Syst. Evol. Microbiol.">
        <title>Claveliimonas bilis gen. nov., sp. nov., deoxycholic acid-producing bacteria isolated from human faeces, and reclassification of Sellimonas monacensis Zenner et al. 2021 as Claveliimonas monacensis comb. nov.</title>
        <authorList>
            <person name="Hisatomi A."/>
            <person name="Kastawa N.W.E.P.G."/>
            <person name="Song I."/>
            <person name="Ohkuma M."/>
            <person name="Fukiya S."/>
            <person name="Sakamoto M."/>
        </authorList>
    </citation>
    <scope>NUCLEOTIDE SEQUENCE [LARGE SCALE GENOMIC DNA]</scope>
    <source>
        <strain evidence="6">12BBH14</strain>
    </source>
</reference>
<dbReference type="Proteomes" id="UP001305815">
    <property type="component" value="Chromosome"/>
</dbReference>
<protein>
    <submittedName>
        <fullName evidence="5">Dehydrogenase</fullName>
    </submittedName>
</protein>
<dbReference type="InterPro" id="IPR050984">
    <property type="entry name" value="Gfo/Idh/MocA_domain"/>
</dbReference>
<dbReference type="SUPFAM" id="SSF55347">
    <property type="entry name" value="Glyceraldehyde-3-phosphate dehydrogenase-like, C-terminal domain"/>
    <property type="match status" value="1"/>
</dbReference>
<dbReference type="Gene3D" id="3.30.360.10">
    <property type="entry name" value="Dihydrodipicolinate Reductase, domain 2"/>
    <property type="match status" value="1"/>
</dbReference>
<evidence type="ECO:0000256" key="2">
    <source>
        <dbReference type="ARBA" id="ARBA00023002"/>
    </source>
</evidence>
<evidence type="ECO:0000313" key="6">
    <source>
        <dbReference type="Proteomes" id="UP001305815"/>
    </source>
</evidence>
<dbReference type="Pfam" id="PF22725">
    <property type="entry name" value="GFO_IDH_MocA_C3"/>
    <property type="match status" value="1"/>
</dbReference>
<dbReference type="InterPro" id="IPR055170">
    <property type="entry name" value="GFO_IDH_MocA-like_dom"/>
</dbReference>
<gene>
    <name evidence="5" type="ORF">Lac1_00430</name>
</gene>
<dbReference type="PANTHER" id="PTHR22604:SF105">
    <property type="entry name" value="TRANS-1,2-DIHYDROBENZENE-1,2-DIOL DEHYDROGENASE"/>
    <property type="match status" value="1"/>
</dbReference>
<dbReference type="Gene3D" id="3.40.50.720">
    <property type="entry name" value="NAD(P)-binding Rossmann-like Domain"/>
    <property type="match status" value="1"/>
</dbReference>
<evidence type="ECO:0000259" key="4">
    <source>
        <dbReference type="Pfam" id="PF22725"/>
    </source>
</evidence>
<dbReference type="EMBL" id="AP027742">
    <property type="protein sequence ID" value="BDZ75860.1"/>
    <property type="molecule type" value="Genomic_DNA"/>
</dbReference>